<comment type="caution">
    <text evidence="1">The sequence shown here is derived from an EMBL/GenBank/DDBJ whole genome shotgun (WGS) entry which is preliminary data.</text>
</comment>
<protein>
    <submittedName>
        <fullName evidence="1">Immunity 49 family protein</fullName>
    </submittedName>
</protein>
<dbReference type="InterPro" id="IPR028046">
    <property type="entry name" value="Imm75"/>
</dbReference>
<accession>A0A1X4JXD0</accession>
<dbReference type="KEGG" id="but:X994_5026"/>
<dbReference type="AlphaFoldDB" id="A0A1X4JXD0"/>
<dbReference type="Proteomes" id="UP000030475">
    <property type="component" value="Unassembled WGS sequence"/>
</dbReference>
<evidence type="ECO:0000313" key="2">
    <source>
        <dbReference type="EMBL" id="PJO64374.1"/>
    </source>
</evidence>
<dbReference type="EMBL" id="PHRB01000022">
    <property type="protein sequence ID" value="PJO64374.1"/>
    <property type="molecule type" value="Genomic_DNA"/>
</dbReference>
<evidence type="ECO:0000313" key="4">
    <source>
        <dbReference type="Proteomes" id="UP000231878"/>
    </source>
</evidence>
<reference evidence="2 4" key="2">
    <citation type="submission" date="2017-11" db="EMBL/GenBank/DDBJ databases">
        <title>Molecular characterization of Burkholderia pseudomallei and closely related isolates from Vietnam.</title>
        <authorList>
            <person name="Ustinov D.V."/>
            <person name="Antonov A.S."/>
            <person name="Avdusheva E.F."/>
            <person name="Shpak I.M."/>
            <person name="Zakharova I.B."/>
            <person name="Thi L.A."/>
            <person name="Teteryatnikova N."/>
            <person name="Lopasteyskaya Y.A."/>
            <person name="Kuzyutina J.A."/>
            <person name="Ngo T.N."/>
            <person name="Victorov D.V."/>
        </authorList>
    </citation>
    <scope>NUCLEOTIDE SEQUENCE [LARGE SCALE GENOMIC DNA]</scope>
    <source>
        <strain evidence="2 4">V1512</strain>
    </source>
</reference>
<name>A0A1X4JXD0_BURPE</name>
<gene>
    <name evidence="2" type="ORF">CWD88_20960</name>
    <name evidence="1" type="ORF">Y036_5474</name>
</gene>
<sequence>MRDVRALVALKRELLPGVTTFIDSVRLEAIDDKADRLMVTTSVGEEARLVYFNPDFAGTPTFGRRLYRLRDWTDDLADWVDRLRRER</sequence>
<evidence type="ECO:0000313" key="3">
    <source>
        <dbReference type="Proteomes" id="UP000030475"/>
    </source>
</evidence>
<proteinExistence type="predicted"/>
<dbReference type="Pfam" id="PF15660">
    <property type="entry name" value="Imm75"/>
    <property type="match status" value="1"/>
</dbReference>
<evidence type="ECO:0000313" key="1">
    <source>
        <dbReference type="EMBL" id="KGX16413.1"/>
    </source>
</evidence>
<organism evidence="1 3">
    <name type="scientific">Burkholderia pseudomallei</name>
    <name type="common">Pseudomonas pseudomallei</name>
    <dbReference type="NCBI Taxonomy" id="28450"/>
    <lineage>
        <taxon>Bacteria</taxon>
        <taxon>Pseudomonadati</taxon>
        <taxon>Pseudomonadota</taxon>
        <taxon>Betaproteobacteria</taxon>
        <taxon>Burkholderiales</taxon>
        <taxon>Burkholderiaceae</taxon>
        <taxon>Burkholderia</taxon>
        <taxon>pseudomallei group</taxon>
    </lineage>
</organism>
<reference evidence="1 3" key="1">
    <citation type="submission" date="2014-08" db="EMBL/GenBank/DDBJ databases">
        <authorList>
            <person name="Bunnell A."/>
            <person name="Chain P.S."/>
            <person name="Chertkov O."/>
            <person name="Currie B.J."/>
            <person name="Daligault H.E."/>
            <person name="Davenport K.W."/>
            <person name="Davis C."/>
            <person name="Gleasner C.D."/>
            <person name="Johnson S.L."/>
            <person name="Kaestli M."/>
            <person name="Koren S."/>
            <person name="Kunde Y.A."/>
            <person name="Mayo M."/>
            <person name="McMurry K.K."/>
            <person name="Price E.P."/>
            <person name="Reitenga K.G."/>
            <person name="Robison R."/>
            <person name="Rosovitz M.J."/>
            <person name="Sarovich D.S."/>
            <person name="Teshima H."/>
        </authorList>
    </citation>
    <scope>NUCLEOTIDE SEQUENCE [LARGE SCALE GENOMIC DNA]</scope>
    <source>
        <strain evidence="1 3">MSHR44</strain>
    </source>
</reference>
<dbReference type="RefSeq" id="WP_004533385.1">
    <property type="nucleotide sequence ID" value="NZ_AP028074.1"/>
</dbReference>
<dbReference type="Proteomes" id="UP000231878">
    <property type="component" value="Unassembled WGS sequence"/>
</dbReference>
<dbReference type="EMBL" id="JQIM01000008">
    <property type="protein sequence ID" value="KGX16413.1"/>
    <property type="molecule type" value="Genomic_DNA"/>
</dbReference>